<evidence type="ECO:0000313" key="26">
    <source>
        <dbReference type="Proteomes" id="UP000007635"/>
    </source>
</evidence>
<dbReference type="GO" id="GO:0005829">
    <property type="term" value="C:cytosol"/>
    <property type="evidence" value="ECO:0007669"/>
    <property type="project" value="TreeGrafter"/>
</dbReference>
<evidence type="ECO:0000256" key="7">
    <source>
        <dbReference type="ARBA" id="ARBA00022499"/>
    </source>
</evidence>
<evidence type="ECO:0000256" key="23">
    <source>
        <dbReference type="SAM" id="MobiDB-lite"/>
    </source>
</evidence>
<dbReference type="GO" id="GO:0006508">
    <property type="term" value="P:proteolysis"/>
    <property type="evidence" value="ECO:0007669"/>
    <property type="project" value="UniProtKB-KW"/>
</dbReference>
<dbReference type="CDD" id="cd14354">
    <property type="entry name" value="UBA_UBP25"/>
    <property type="match status" value="1"/>
</dbReference>
<feature type="compositionally biased region" description="Low complexity" evidence="23">
    <location>
        <begin position="473"/>
        <end position="492"/>
    </location>
</feature>
<evidence type="ECO:0000256" key="15">
    <source>
        <dbReference type="ARBA" id="ARBA00023054"/>
    </source>
</evidence>
<dbReference type="GeneTree" id="ENSGT00940000157962"/>
<dbReference type="SUPFAM" id="SSF54001">
    <property type="entry name" value="Cysteine proteinases"/>
    <property type="match status" value="1"/>
</dbReference>
<keyword evidence="13" id="KW-0788">Thiol protease</keyword>
<dbReference type="AlphaFoldDB" id="A0AAQ4QAZ9"/>
<comment type="subcellular location">
    <subcellularLocation>
        <location evidence="3">Cytoplasm</location>
    </subcellularLocation>
    <subcellularLocation>
        <location evidence="2">Nucleus</location>
    </subcellularLocation>
</comment>
<accession>A0AAQ4QAZ9</accession>
<dbReference type="InterPro" id="IPR001394">
    <property type="entry name" value="Peptidase_C19_UCH"/>
</dbReference>
<keyword evidence="11" id="KW-0833">Ubl conjugation pathway</keyword>
<keyword evidence="16" id="KW-0539">Nucleus</keyword>
<reference evidence="25" key="2">
    <citation type="submission" date="2025-08" db="UniProtKB">
        <authorList>
            <consortium name="Ensembl"/>
        </authorList>
    </citation>
    <scope>IDENTIFICATION</scope>
</reference>
<evidence type="ECO:0000256" key="9">
    <source>
        <dbReference type="ARBA" id="ARBA00022670"/>
    </source>
</evidence>
<evidence type="ECO:0000256" key="8">
    <source>
        <dbReference type="ARBA" id="ARBA00022553"/>
    </source>
</evidence>
<keyword evidence="9" id="KW-0645">Protease</keyword>
<dbReference type="PROSITE" id="PS00972">
    <property type="entry name" value="USP_1"/>
    <property type="match status" value="1"/>
</dbReference>
<dbReference type="PANTHER" id="PTHR24006:SF666">
    <property type="entry name" value="UBIQUITIN CARBOXYL-TERMINAL HYDROLASE 25"/>
    <property type="match status" value="1"/>
</dbReference>
<comment type="function">
    <text evidence="17">The muscle-specific isoform (USP25m) may have a role in the regulation of muscular differentiation and function.</text>
</comment>
<evidence type="ECO:0000256" key="11">
    <source>
        <dbReference type="ARBA" id="ARBA00022786"/>
    </source>
</evidence>
<dbReference type="Pfam" id="PF22566">
    <property type="entry name" value="UBA_8"/>
    <property type="match status" value="1"/>
</dbReference>
<dbReference type="FunFam" id="3.90.70.10:FF:000004">
    <property type="entry name" value="Putative ubiquitin carboxyl-terminal hydrolase 25"/>
    <property type="match status" value="1"/>
</dbReference>
<evidence type="ECO:0000256" key="4">
    <source>
        <dbReference type="ARBA" id="ARBA00009085"/>
    </source>
</evidence>
<dbReference type="Pfam" id="PF00443">
    <property type="entry name" value="UCH"/>
    <property type="match status" value="1"/>
</dbReference>
<evidence type="ECO:0000256" key="17">
    <source>
        <dbReference type="ARBA" id="ARBA00053306"/>
    </source>
</evidence>
<evidence type="ECO:0000256" key="13">
    <source>
        <dbReference type="ARBA" id="ARBA00022807"/>
    </source>
</evidence>
<evidence type="ECO:0000256" key="19">
    <source>
        <dbReference type="ARBA" id="ARBA00071638"/>
    </source>
</evidence>
<evidence type="ECO:0000313" key="25">
    <source>
        <dbReference type="Ensembl" id="ENSGACP00000047578.1"/>
    </source>
</evidence>
<evidence type="ECO:0000256" key="21">
    <source>
        <dbReference type="ARBA" id="ARBA00078773"/>
    </source>
</evidence>
<keyword evidence="8" id="KW-0597">Phosphoprotein</keyword>
<dbReference type="InterPro" id="IPR054108">
    <property type="entry name" value="USP25/28_UIM"/>
</dbReference>
<dbReference type="CDD" id="cd02665">
    <property type="entry name" value="Peptidase_C19I"/>
    <property type="match status" value="1"/>
</dbReference>
<evidence type="ECO:0000256" key="22">
    <source>
        <dbReference type="ARBA" id="ARBA00082178"/>
    </source>
</evidence>
<keyword evidence="15" id="KW-0175">Coiled coil</keyword>
<evidence type="ECO:0000256" key="18">
    <source>
        <dbReference type="ARBA" id="ARBA00062193"/>
    </source>
</evidence>
<dbReference type="PROSITE" id="PS50235">
    <property type="entry name" value="USP_3"/>
    <property type="match status" value="1"/>
</dbReference>
<evidence type="ECO:0000256" key="2">
    <source>
        <dbReference type="ARBA" id="ARBA00004123"/>
    </source>
</evidence>
<dbReference type="Pfam" id="PF21909">
    <property type="entry name" value="USP_UIM_N"/>
    <property type="match status" value="1"/>
</dbReference>
<dbReference type="FunFam" id="1.10.8.10:FF:000023">
    <property type="entry name" value="Putative ubiquitin carboxyl-terminal hydrolase 25"/>
    <property type="match status" value="1"/>
</dbReference>
<keyword evidence="26" id="KW-1185">Reference proteome</keyword>
<feature type="region of interest" description="Disordered" evidence="23">
    <location>
        <begin position="457"/>
        <end position="492"/>
    </location>
</feature>
<comment type="subunit">
    <text evidence="18">Homotetramer, inhibited form. Homodimer, active form. Interacts with ACTA1 (via its C-terminus); the interaction occurs for all isoforms but is strongest for isoform USP25m in muscle differentiating cells. Interacts (isoform USP25m only) with MYBPC1; the interaction prevents proteasomal degradation of MYBPC1. Interacts (isoform USP25m only) with FLNC (via filament repeats 17-18, 20-21 and 24). Interacts with GAPDH. Interacts with SUMO3; the interaction sumoylates efficiently USP25. Interacts with SUMO2; the interaction sumoylates efficiently USP25. Interacts with SUMO1; the interaction only weakly sumoylates USP25. Interacts with SYK; phosphorylates USP25 and regulates USP25 intracellular levels.</text>
</comment>
<dbReference type="EC" id="3.4.19.12" evidence="5"/>
<organism evidence="25 26">
    <name type="scientific">Gasterosteus aculeatus aculeatus</name>
    <name type="common">three-spined stickleback</name>
    <dbReference type="NCBI Taxonomy" id="481459"/>
    <lineage>
        <taxon>Eukaryota</taxon>
        <taxon>Metazoa</taxon>
        <taxon>Chordata</taxon>
        <taxon>Craniata</taxon>
        <taxon>Vertebrata</taxon>
        <taxon>Euteleostomi</taxon>
        <taxon>Actinopterygii</taxon>
        <taxon>Neopterygii</taxon>
        <taxon>Teleostei</taxon>
        <taxon>Neoteleostei</taxon>
        <taxon>Acanthomorphata</taxon>
        <taxon>Eupercaria</taxon>
        <taxon>Perciformes</taxon>
        <taxon>Cottioidei</taxon>
        <taxon>Gasterosteales</taxon>
        <taxon>Gasterosteidae</taxon>
        <taxon>Gasterosteus</taxon>
    </lineage>
</organism>
<keyword evidence="10" id="KW-0677">Repeat</keyword>
<proteinExistence type="inferred from homology"/>
<dbReference type="GO" id="GO:0004843">
    <property type="term" value="F:cysteine-type deubiquitinase activity"/>
    <property type="evidence" value="ECO:0007669"/>
    <property type="project" value="UniProtKB-EC"/>
</dbReference>
<dbReference type="Ensembl" id="ENSGACT00000033712.1">
    <property type="protein sequence ID" value="ENSGACP00000047578.1"/>
    <property type="gene ID" value="ENSGACG00000020155.2"/>
</dbReference>
<dbReference type="InterPro" id="IPR028889">
    <property type="entry name" value="USP"/>
</dbReference>
<keyword evidence="6" id="KW-0963">Cytoplasm</keyword>
<dbReference type="InterPro" id="IPR054109">
    <property type="entry name" value="UBA_8"/>
</dbReference>
<evidence type="ECO:0000256" key="20">
    <source>
        <dbReference type="ARBA" id="ARBA00075172"/>
    </source>
</evidence>
<reference evidence="25 26" key="1">
    <citation type="journal article" date="2021" name="G3 (Bethesda)">
        <title>Improved contiguity of the threespine stickleback genome using long-read sequencing.</title>
        <authorList>
            <person name="Nath S."/>
            <person name="Shaw D.E."/>
            <person name="White M.A."/>
        </authorList>
    </citation>
    <scope>NUCLEOTIDE SEQUENCE [LARGE SCALE GENOMIC DNA]</scope>
    <source>
        <strain evidence="25 26">Lake Benthic</strain>
    </source>
</reference>
<evidence type="ECO:0000256" key="12">
    <source>
        <dbReference type="ARBA" id="ARBA00022801"/>
    </source>
</evidence>
<reference evidence="25" key="3">
    <citation type="submission" date="2025-09" db="UniProtKB">
        <authorList>
            <consortium name="Ensembl"/>
        </authorList>
    </citation>
    <scope>IDENTIFICATION</scope>
</reference>
<dbReference type="Gene3D" id="1.10.8.10">
    <property type="entry name" value="DNA helicase RuvA subunit, C-terminal domain"/>
    <property type="match status" value="1"/>
</dbReference>
<evidence type="ECO:0000256" key="5">
    <source>
        <dbReference type="ARBA" id="ARBA00012759"/>
    </source>
</evidence>
<dbReference type="GO" id="GO:0016579">
    <property type="term" value="P:protein deubiquitination"/>
    <property type="evidence" value="ECO:0007669"/>
    <property type="project" value="InterPro"/>
</dbReference>
<keyword evidence="12" id="KW-0378">Hydrolase</keyword>
<comment type="catalytic activity">
    <reaction evidence="1">
        <text>Thiol-dependent hydrolysis of ester, thioester, amide, peptide and isopeptide bonds formed by the C-terminal Gly of ubiquitin (a 76-residue protein attached to proteins as an intracellular targeting signal).</text>
        <dbReference type="EC" id="3.4.19.12"/>
    </reaction>
</comment>
<dbReference type="PROSITE" id="PS00973">
    <property type="entry name" value="USP_2"/>
    <property type="match status" value="1"/>
</dbReference>
<protein>
    <recommendedName>
        <fullName evidence="19">Ubiquitin carboxyl-terminal hydrolase 25</fullName>
        <ecNumber evidence="5">3.4.19.12</ecNumber>
    </recommendedName>
    <alternativeName>
        <fullName evidence="22">Deubiquitinating enzyme 25</fullName>
    </alternativeName>
    <alternativeName>
        <fullName evidence="20">Ubiquitin thioesterase 25</fullName>
    </alternativeName>
    <alternativeName>
        <fullName evidence="21">Ubiquitin-specific-processing protease 25</fullName>
    </alternativeName>
</protein>
<dbReference type="Gene3D" id="3.90.70.10">
    <property type="entry name" value="Cysteine proteinases"/>
    <property type="match status" value="1"/>
</dbReference>
<keyword evidence="14" id="KW-0832">Ubl conjugation</keyword>
<keyword evidence="7" id="KW-1017">Isopeptide bond</keyword>
<dbReference type="InterPro" id="IPR018200">
    <property type="entry name" value="USP_CS"/>
</dbReference>
<evidence type="ECO:0000256" key="10">
    <source>
        <dbReference type="ARBA" id="ARBA00022737"/>
    </source>
</evidence>
<dbReference type="PROSITE" id="PS50330">
    <property type="entry name" value="UIM"/>
    <property type="match status" value="1"/>
</dbReference>
<evidence type="ECO:0000256" key="3">
    <source>
        <dbReference type="ARBA" id="ARBA00004496"/>
    </source>
</evidence>
<evidence type="ECO:0000256" key="14">
    <source>
        <dbReference type="ARBA" id="ARBA00022843"/>
    </source>
</evidence>
<evidence type="ECO:0000256" key="1">
    <source>
        <dbReference type="ARBA" id="ARBA00000707"/>
    </source>
</evidence>
<name>A0AAQ4QAZ9_GASAC</name>
<dbReference type="InterPro" id="IPR003903">
    <property type="entry name" value="UIM_dom"/>
</dbReference>
<dbReference type="SUPFAM" id="SSF46934">
    <property type="entry name" value="UBA-like"/>
    <property type="match status" value="1"/>
</dbReference>
<dbReference type="GO" id="GO:0005634">
    <property type="term" value="C:nucleus"/>
    <property type="evidence" value="ECO:0007669"/>
    <property type="project" value="UniProtKB-SubCell"/>
</dbReference>
<dbReference type="InterPro" id="IPR038765">
    <property type="entry name" value="Papain-like_cys_pep_sf"/>
</dbReference>
<feature type="domain" description="USP" evidence="24">
    <location>
        <begin position="168"/>
        <end position="635"/>
    </location>
</feature>
<evidence type="ECO:0000256" key="6">
    <source>
        <dbReference type="ARBA" id="ARBA00022490"/>
    </source>
</evidence>
<evidence type="ECO:0000256" key="16">
    <source>
        <dbReference type="ARBA" id="ARBA00023242"/>
    </source>
</evidence>
<sequence length="1079" mass="123442">MTVEQNVLQQHSQKHQQTLLNQLREVTGTTDVQLLQQALQVSNGDLAEAVAFLTEKNAKVPQQDDTAYYQTSQVASDRYISVGSQADTNVIDLTGDDKDDLQRAIALSLEESSRAFRETGITDEEQAISRVLEASIAENKASLKRTHTEVWSDSLNPHDRKRIDTCPVGLKNVGNTCWFSAVIQSLFNLLEFQRLVLHYSPPARVHDLPRNQKEHRNLPFMQELRILFSLMVGSKRKYVDPSRAVEILKDAFKSSESQQQDVSEFTHKLLDWLEDAFQMKTPKNPMVELFYGRFLAVGVLEGKKFENTEMFGQYPLQVNGFKDLHECLEAAMIEGEIESLHSAENAARSGQEHWFTELPPVLTFELSRFEFNQALGRPEKIHNKLEFPSMLYMDRYMDRNRDVTRIKREEIRRLKEHLTLLQQRLERYLSYGSGPKRFPLADVLQYAMEFASSKPVCTSPVEDIDSSDPLPPLESSGPASLPTTAATAAQQQRVPIHKPFTQSRLPPDLPMHPAPRHITDEELRVLEGCLHRWRSEVENDTRDLQGSINRIHRTIELMYSDKSMMQVPYRLHAVLVHEGQANAGHYWAYIYDPHQRCWMKYNDISVTKSSWEELVRDSFGGYRNASAYCLMYINDKKPFLIEGKYGQEKTLVNQPNSSRALVLCHCQILERIIHIHLSNTSYFVLCVLVPASPSVPLPVSSVPISLQSPPAPPSPQPKVQRRTPTEPPLPELVLADESPGQRTVEVAIPNVGTFVIESEEGGYDDEVALAPPPHFFARTGIRSSVHVHTCNRDSSPLCPSAQAIKLEYARLLRFAQEDTPPEKDYRLQHVIVYLIQNQAPKKILERTLLTQFADRNLAFDERWVSIMSVARAKLDLIKPEEVNMDEYEMWHQAYQNFRETTILMMTGLELFQKTNYTEALMHLIYSYQYNKELLSKGQYRGHDDELLGHYRRECLLVRPLNEQAAAMFESGEEPEVTTGIGIMNDLVVPCIPLLLIHDAERDLLAVEDMRNRWCSYLGQEMEPNLQEKLTDFLPKLLDCSAEIKSFHDPPKLPTYSTLELSERFSRVMASVGRVPSNGR</sequence>
<evidence type="ECO:0000259" key="24">
    <source>
        <dbReference type="PROSITE" id="PS50235"/>
    </source>
</evidence>
<comment type="similarity">
    <text evidence="4">Belongs to the peptidase C19 family.</text>
</comment>
<dbReference type="InterPro" id="IPR050164">
    <property type="entry name" value="Peptidase_C19"/>
</dbReference>
<dbReference type="SMART" id="SM00726">
    <property type="entry name" value="UIM"/>
    <property type="match status" value="3"/>
</dbReference>
<dbReference type="PANTHER" id="PTHR24006">
    <property type="entry name" value="UBIQUITIN CARBOXYL-TERMINAL HYDROLASE"/>
    <property type="match status" value="1"/>
</dbReference>
<dbReference type="Proteomes" id="UP000007635">
    <property type="component" value="Chromosome VII"/>
</dbReference>
<feature type="region of interest" description="Disordered" evidence="23">
    <location>
        <begin position="703"/>
        <end position="728"/>
    </location>
</feature>
<dbReference type="InterPro" id="IPR009060">
    <property type="entry name" value="UBA-like_sf"/>
</dbReference>